<reference evidence="2" key="1">
    <citation type="submission" date="2020-01" db="EMBL/GenBank/DDBJ databases">
        <title>Caldichromatium gen. nov., sp. nov., a thermophilic purple sulfur bacterium member of the family Chromatiaceae isolated from Nakabusa hot spring, Japan.</title>
        <authorList>
            <person name="Saini M.K."/>
            <person name="Hanada S."/>
            <person name="Tank M."/>
        </authorList>
    </citation>
    <scope>NUCLEOTIDE SEQUENCE [LARGE SCALE GENOMIC DNA]</scope>
    <source>
        <strain evidence="2">No.7</strain>
    </source>
</reference>
<dbReference type="EMBL" id="CP048029">
    <property type="protein sequence ID" value="QIK38093.1"/>
    <property type="molecule type" value="Genomic_DNA"/>
</dbReference>
<evidence type="ECO:0000313" key="2">
    <source>
        <dbReference type="Proteomes" id="UP000502699"/>
    </source>
</evidence>
<dbReference type="RefSeq" id="WP_166270857.1">
    <property type="nucleotide sequence ID" value="NZ_CP048029.1"/>
</dbReference>
<protein>
    <submittedName>
        <fullName evidence="1">Uncharacterized protein</fullName>
    </submittedName>
</protein>
<sequence>MQILGSQVSLIHAAVSESAWERGQAVSLPPVVYTDTKALLERPVGGIEQVETSRDRRPYSSPVRILNGGGAAQRALNAYESVQRLEKRDDLVAFAGIDVYA</sequence>
<dbReference type="AlphaFoldDB" id="A0A6G7VDE4"/>
<gene>
    <name evidence="1" type="ORF">GWK36_08960</name>
</gene>
<name>A0A6G7VDE4_9GAMM</name>
<dbReference type="KEGG" id="cjap:GWK36_08960"/>
<dbReference type="Proteomes" id="UP000502699">
    <property type="component" value="Chromosome"/>
</dbReference>
<evidence type="ECO:0000313" key="1">
    <source>
        <dbReference type="EMBL" id="QIK38093.1"/>
    </source>
</evidence>
<keyword evidence="2" id="KW-1185">Reference proteome</keyword>
<accession>A0A6G7VDE4</accession>
<proteinExistence type="predicted"/>
<organism evidence="1 2">
    <name type="scientific">Caldichromatium japonicum</name>
    <dbReference type="NCBI Taxonomy" id="2699430"/>
    <lineage>
        <taxon>Bacteria</taxon>
        <taxon>Pseudomonadati</taxon>
        <taxon>Pseudomonadota</taxon>
        <taxon>Gammaproteobacteria</taxon>
        <taxon>Chromatiales</taxon>
        <taxon>Chromatiaceae</taxon>
        <taxon>Caldichromatium</taxon>
    </lineage>
</organism>